<feature type="binding site" evidence="4">
    <location>
        <position position="148"/>
    </location>
    <ligand>
        <name>substrate</name>
    </ligand>
</feature>
<reference evidence="8" key="1">
    <citation type="submission" date="2018-05" db="EMBL/GenBank/DDBJ databases">
        <title>Leptospira yasudae sp. nov. and Leptospira stimsonii sp. nov., two pathogenic species of the genus Leptospira isolated from environmental sources.</title>
        <authorList>
            <person name="Casanovas-Massana A."/>
            <person name="Hamond C."/>
            <person name="Santos L.A."/>
            <person name="Hacker K.P."/>
            <person name="Balassiano I."/>
            <person name="Medeiros M.A."/>
            <person name="Reis M.G."/>
            <person name="Ko A.I."/>
            <person name="Wunder E.A."/>
        </authorList>
    </citation>
    <scope>NUCLEOTIDE SEQUENCE [LARGE SCALE GENOMIC DNA]</scope>
    <source>
        <strain evidence="8">Yale</strain>
    </source>
</reference>
<keyword evidence="3 4" id="KW-0819">tRNA processing</keyword>
<dbReference type="NCBIfam" id="TIGR00449">
    <property type="entry name" value="tgt_general"/>
    <property type="match status" value="1"/>
</dbReference>
<dbReference type="SUPFAM" id="SSF51713">
    <property type="entry name" value="tRNA-guanine transglycosylase"/>
    <property type="match status" value="1"/>
</dbReference>
<dbReference type="InterPro" id="IPR002616">
    <property type="entry name" value="tRNA_ribo_trans-like"/>
</dbReference>
<comment type="catalytic activity">
    <reaction evidence="4">
        <text>7-aminomethyl-7-carbaguanine + guanosine(34) in tRNA = 7-aminomethyl-7-carbaguanosine(34) in tRNA + guanine</text>
        <dbReference type="Rhea" id="RHEA:24104"/>
        <dbReference type="Rhea" id="RHEA-COMP:10341"/>
        <dbReference type="Rhea" id="RHEA-COMP:10342"/>
        <dbReference type="ChEBI" id="CHEBI:16235"/>
        <dbReference type="ChEBI" id="CHEBI:58703"/>
        <dbReference type="ChEBI" id="CHEBI:74269"/>
        <dbReference type="ChEBI" id="CHEBI:82833"/>
        <dbReference type="EC" id="2.4.2.29"/>
    </reaction>
</comment>
<evidence type="ECO:0000313" key="7">
    <source>
        <dbReference type="EMBL" id="RHX90492.1"/>
    </source>
</evidence>
<dbReference type="Proteomes" id="UP000265798">
    <property type="component" value="Unassembled WGS sequence"/>
</dbReference>
<keyword evidence="4" id="KW-0479">Metal-binding</keyword>
<dbReference type="Gene3D" id="3.20.20.105">
    <property type="entry name" value="Queuine tRNA-ribosyltransferase-like"/>
    <property type="match status" value="1"/>
</dbReference>
<feature type="binding site" evidence="4">
    <location>
        <position position="305"/>
    </location>
    <ligand>
        <name>Zn(2+)</name>
        <dbReference type="ChEBI" id="CHEBI:29105"/>
    </ligand>
</feature>
<proteinExistence type="inferred from homology"/>
<dbReference type="InterPro" id="IPR008471">
    <property type="entry name" value="MnmC-like_methylTransf"/>
</dbReference>
<keyword evidence="2 4" id="KW-0808">Transferase</keyword>
<dbReference type="Gene3D" id="3.40.50.150">
    <property type="entry name" value="Vaccinia Virus protein VP39"/>
    <property type="match status" value="1"/>
</dbReference>
<feature type="domain" description="tRNA-guanine(15) transglycosylase-like" evidence="5">
    <location>
        <begin position="16"/>
        <end position="366"/>
    </location>
</feature>
<dbReference type="AlphaFoldDB" id="A0A396Z4R1"/>
<dbReference type="HAMAP" id="MF_00168">
    <property type="entry name" value="Q_tRNA_Tgt"/>
    <property type="match status" value="1"/>
</dbReference>
<gene>
    <name evidence="4" type="primary">tgt</name>
    <name evidence="7" type="ORF">DLM75_08730</name>
</gene>
<feature type="binding site" evidence="4">
    <location>
        <position position="190"/>
    </location>
    <ligand>
        <name>substrate</name>
    </ligand>
</feature>
<evidence type="ECO:0000313" key="8">
    <source>
        <dbReference type="Proteomes" id="UP000265798"/>
    </source>
</evidence>
<sequence>MSRLNFVLEAEAPQTSARATTFTTLHGQVQTPIFMPVGTQATVRAQTVDSLKAMGSRVLLANTYHLLLRPGAEVFRKIGGIHKFMNWDFPVLTDSGGFQIFSLPNSRKMTEEGALFRSYVDGKMILLSPELSIDMQKAIGSDIMMVLDQCIPSTADYAKAKDAMEITHRWAKRSLDARGDSPQSLFGIVQGACFSDLRKESAKVLTQMPFDGFAIGGLAVGETKEERNDFCELSASLLPKNLPRYLMGVGTPIDLLEAVHRGVDMFDCTIPTELAQHGVAYTSAGKLQIHRTIYKFADSKLDENCDCPCCQNYSRSYLHHLIKTSEILGWHLIAQHNLNFYHRLMAEMRARIFEGSFASYYARKKEELTRSDNVDPSLNKKRTPKAQRKRILGDYEIRENKEGKYWSVRLRSSGETMHSVNNPSEEAKSLYVVQTKLSEKLSGRTDSVKQESTNPFVIWDVGLGAATNSMAAIRCYEEIDSPVPMNMISFECDLDPFRLAMRNIGCFPHLFHTAPRSILEKGNWTSPSGTLGWDLVIGNFENTFLSQKIPDLVFYDPFSFKTDSKLWQPEFLKRLFLFFQDHSKNTMFVTYSASTAVRSSLLFAGFWVGKGKGSGPKSETTIAFTKRPENVEESTQLLGADWLGRRERSHARFREEWDETKNRIWEETILSHPQFLFSP</sequence>
<comment type="similarity">
    <text evidence="4">Belongs to the queuine tRNA-ribosyltransferase family.</text>
</comment>
<dbReference type="PANTHER" id="PTHR46499">
    <property type="entry name" value="QUEUINE TRNA-RIBOSYLTRANSFERASE"/>
    <property type="match status" value="1"/>
</dbReference>
<protein>
    <recommendedName>
        <fullName evidence="4">Queuine tRNA-ribosyltransferase</fullName>
        <ecNumber evidence="4">2.4.2.29</ecNumber>
    </recommendedName>
    <alternativeName>
        <fullName evidence="4">Guanine insertion enzyme</fullName>
    </alternativeName>
    <alternativeName>
        <fullName evidence="4">tRNA-guanine transglycosylase</fullName>
    </alternativeName>
</protein>
<organism evidence="7 8">
    <name type="scientific">Leptospira stimsonii</name>
    <dbReference type="NCBI Taxonomy" id="2202203"/>
    <lineage>
        <taxon>Bacteria</taxon>
        <taxon>Pseudomonadati</taxon>
        <taxon>Spirochaetota</taxon>
        <taxon>Spirochaetia</taxon>
        <taxon>Leptospirales</taxon>
        <taxon>Leptospiraceae</taxon>
        <taxon>Leptospira</taxon>
    </lineage>
</organism>
<feature type="binding site" evidence="4">
    <location>
        <position position="217"/>
    </location>
    <ligand>
        <name>substrate</name>
    </ligand>
</feature>
<evidence type="ECO:0000256" key="3">
    <source>
        <dbReference type="ARBA" id="ARBA00022694"/>
    </source>
</evidence>
<feature type="binding site" evidence="4">
    <location>
        <position position="310"/>
    </location>
    <ligand>
        <name>Zn(2+)</name>
        <dbReference type="ChEBI" id="CHEBI:29105"/>
    </ligand>
</feature>
<dbReference type="InterPro" id="IPR036511">
    <property type="entry name" value="TGT-like_sf"/>
</dbReference>
<feature type="active site" description="Nucleophile" evidence="4">
    <location>
        <position position="267"/>
    </location>
</feature>
<comment type="pathway">
    <text evidence="4">tRNA modification; tRNA-queuosine biosynthesis.</text>
</comment>
<evidence type="ECO:0000256" key="2">
    <source>
        <dbReference type="ARBA" id="ARBA00022679"/>
    </source>
</evidence>
<comment type="function">
    <text evidence="4">Catalyzes the base-exchange of a guanine (G) residue with the queuine precursor 7-aminomethyl-7-deazaguanine (PreQ1) at position 34 (anticodon wobble position) in tRNAs with GU(N) anticodons (tRNA-Asp, -Asn, -His and -Tyr). Catalysis occurs through a double-displacement mechanism. The nucleophile active site attacks the C1' of nucleotide 34 to detach the guanine base from the RNA, forming a covalent enzyme-RNA intermediate. The proton acceptor active site deprotonates the incoming PreQ1, allowing a nucleophilic attack on the C1' of the ribose to form the product. After dissociation, two additional enzymatic reactions on the tRNA convert PreQ1 to queuine (Q), resulting in the hypermodified nucleoside queuosine (7-(((4,5-cis-dihydroxy-2-cyclopenten-1-yl)amino)methyl)-7-deazaguanosine).</text>
</comment>
<dbReference type="InterPro" id="IPR004803">
    <property type="entry name" value="TGT"/>
</dbReference>
<dbReference type="GO" id="GO:0005829">
    <property type="term" value="C:cytosol"/>
    <property type="evidence" value="ECO:0007669"/>
    <property type="project" value="TreeGrafter"/>
</dbReference>
<comment type="caution">
    <text evidence="4">Lacks conserved residue(s) required for the propagation of feature annotation.</text>
</comment>
<feature type="binding site" evidence="4">
    <location>
        <position position="336"/>
    </location>
    <ligand>
        <name>Zn(2+)</name>
        <dbReference type="ChEBI" id="CHEBI:29105"/>
    </ligand>
</feature>
<dbReference type="PANTHER" id="PTHR46499:SF1">
    <property type="entry name" value="QUEUINE TRNA-RIBOSYLTRANSFERASE"/>
    <property type="match status" value="1"/>
</dbReference>
<accession>A0A396Z4R1</accession>
<evidence type="ECO:0000256" key="4">
    <source>
        <dbReference type="HAMAP-Rule" id="MF_00168"/>
    </source>
</evidence>
<comment type="cofactor">
    <cofactor evidence="4">
        <name>Zn(2+)</name>
        <dbReference type="ChEBI" id="CHEBI:29105"/>
    </cofactor>
    <text evidence="4">Binds 1 zinc ion per subunit.</text>
</comment>
<dbReference type="RefSeq" id="WP_118968145.1">
    <property type="nucleotide sequence ID" value="NZ_QHCT01000002.1"/>
</dbReference>
<dbReference type="OrthoDB" id="9805417at2"/>
<evidence type="ECO:0000259" key="5">
    <source>
        <dbReference type="Pfam" id="PF01702"/>
    </source>
</evidence>
<dbReference type="GO" id="GO:0046872">
    <property type="term" value="F:metal ion binding"/>
    <property type="evidence" value="ECO:0007669"/>
    <property type="project" value="UniProtKB-KW"/>
</dbReference>
<dbReference type="Pfam" id="PF05430">
    <property type="entry name" value="Methyltransf_30"/>
    <property type="match status" value="1"/>
</dbReference>
<keyword evidence="4" id="KW-0671">Queuosine biosynthesis</keyword>
<dbReference type="UniPathway" id="UPA00392"/>
<dbReference type="GO" id="GO:0016645">
    <property type="term" value="F:oxidoreductase activity, acting on the CH-NH group of donors"/>
    <property type="evidence" value="ECO:0007669"/>
    <property type="project" value="InterPro"/>
</dbReference>
<feature type="active site" description="Proton acceptor" evidence="4">
    <location>
        <position position="94"/>
    </location>
</feature>
<dbReference type="InterPro" id="IPR029063">
    <property type="entry name" value="SAM-dependent_MTases_sf"/>
</dbReference>
<dbReference type="Pfam" id="PF01702">
    <property type="entry name" value="TGT"/>
    <property type="match status" value="1"/>
</dbReference>
<keyword evidence="1 4" id="KW-0328">Glycosyltransferase</keyword>
<dbReference type="InterPro" id="IPR050076">
    <property type="entry name" value="ArchSynthase1/Queuine_TRR"/>
</dbReference>
<feature type="binding site" evidence="4">
    <location>
        <begin position="94"/>
        <end position="98"/>
    </location>
    <ligand>
        <name>substrate</name>
    </ligand>
</feature>
<name>A0A396Z4R1_9LEPT</name>
<feature type="region of interest" description="RNA binding" evidence="4">
    <location>
        <begin position="248"/>
        <end position="254"/>
    </location>
</feature>
<evidence type="ECO:0000256" key="1">
    <source>
        <dbReference type="ARBA" id="ARBA00022676"/>
    </source>
</evidence>
<dbReference type="GO" id="GO:0008616">
    <property type="term" value="P:tRNA queuosine(34) biosynthetic process"/>
    <property type="evidence" value="ECO:0007669"/>
    <property type="project" value="UniProtKB-UniRule"/>
</dbReference>
<dbReference type="NCBIfam" id="TIGR00430">
    <property type="entry name" value="Q_tRNA_tgt"/>
    <property type="match status" value="1"/>
</dbReference>
<comment type="subunit">
    <text evidence="4">Homodimer. Within each dimer, one monomer is responsible for RNA recognition and catalysis, while the other monomer binds to the replacement base PreQ1.</text>
</comment>
<feature type="domain" description="MnmC-like methyltransferase" evidence="6">
    <location>
        <begin position="529"/>
        <end position="624"/>
    </location>
</feature>
<keyword evidence="4" id="KW-0862">Zinc</keyword>
<comment type="caution">
    <text evidence="7">The sequence shown here is derived from an EMBL/GenBank/DDBJ whole genome shotgun (WGS) entry which is preliminary data.</text>
</comment>
<feature type="binding site" evidence="4">
    <location>
        <position position="307"/>
    </location>
    <ligand>
        <name>Zn(2+)</name>
        <dbReference type="ChEBI" id="CHEBI:29105"/>
    </ligand>
</feature>
<dbReference type="EC" id="2.4.2.29" evidence="4"/>
<evidence type="ECO:0000259" key="6">
    <source>
        <dbReference type="Pfam" id="PF05430"/>
    </source>
</evidence>
<dbReference type="EMBL" id="QHCT01000002">
    <property type="protein sequence ID" value="RHX90492.1"/>
    <property type="molecule type" value="Genomic_DNA"/>
</dbReference>
<dbReference type="GO" id="GO:0008479">
    <property type="term" value="F:tRNA-guanosine(34) queuine transglycosylase activity"/>
    <property type="evidence" value="ECO:0007669"/>
    <property type="project" value="UniProtKB-UniRule"/>
</dbReference>